<keyword evidence="8" id="KW-0406">Ion transport</keyword>
<reference evidence="16 17" key="1">
    <citation type="submission" date="2020-08" db="EMBL/GenBank/DDBJ databases">
        <authorList>
            <person name="Hejnol A."/>
        </authorList>
    </citation>
    <scope>NUCLEOTIDE SEQUENCE [LARGE SCALE GENOMIC DNA]</scope>
</reference>
<keyword evidence="6 14" id="KW-1133">Transmembrane helix</keyword>
<feature type="repeat" description="ANK" evidence="12">
    <location>
        <begin position="367"/>
        <end position="399"/>
    </location>
</feature>
<evidence type="ECO:0000256" key="13">
    <source>
        <dbReference type="SAM" id="Coils"/>
    </source>
</evidence>
<feature type="repeat" description="ANK" evidence="12">
    <location>
        <begin position="503"/>
        <end position="535"/>
    </location>
</feature>
<dbReference type="EMBL" id="CAJFCJ010000006">
    <property type="protein sequence ID" value="CAD5116119.1"/>
    <property type="molecule type" value="Genomic_DNA"/>
</dbReference>
<evidence type="ECO:0000256" key="3">
    <source>
        <dbReference type="ARBA" id="ARBA00022606"/>
    </source>
</evidence>
<feature type="domain" description="Ion transport" evidence="15">
    <location>
        <begin position="821"/>
        <end position="1019"/>
    </location>
</feature>
<feature type="repeat" description="ANK" evidence="12">
    <location>
        <begin position="160"/>
        <end position="192"/>
    </location>
</feature>
<keyword evidence="17" id="KW-1185">Reference proteome</keyword>
<comment type="caution">
    <text evidence="16">The sequence shown here is derived from an EMBL/GenBank/DDBJ whole genome shotgun (WGS) entry which is preliminary data.</text>
</comment>
<dbReference type="InterPro" id="IPR036770">
    <property type="entry name" value="Ankyrin_rpt-contain_sf"/>
</dbReference>
<dbReference type="AlphaFoldDB" id="A0A7I8VIK9"/>
<evidence type="ECO:0000256" key="7">
    <source>
        <dbReference type="ARBA" id="ARBA00023043"/>
    </source>
</evidence>
<dbReference type="PROSITE" id="PS50088">
    <property type="entry name" value="ANK_REPEAT"/>
    <property type="match status" value="12"/>
</dbReference>
<dbReference type="PANTHER" id="PTHR47143:SF1">
    <property type="entry name" value="ION_TRANS DOMAIN-CONTAINING PROTEIN"/>
    <property type="match status" value="1"/>
</dbReference>
<dbReference type="InterPro" id="IPR002110">
    <property type="entry name" value="Ankyrin_rpt"/>
</dbReference>
<evidence type="ECO:0000259" key="15">
    <source>
        <dbReference type="Pfam" id="PF00520"/>
    </source>
</evidence>
<dbReference type="Proteomes" id="UP000549394">
    <property type="component" value="Unassembled WGS sequence"/>
</dbReference>
<evidence type="ECO:0000256" key="14">
    <source>
        <dbReference type="SAM" id="Phobius"/>
    </source>
</evidence>
<feature type="repeat" description="ANK" evidence="12">
    <location>
        <begin position="227"/>
        <end position="259"/>
    </location>
</feature>
<dbReference type="InterPro" id="IPR052076">
    <property type="entry name" value="TRP_cation_channel"/>
</dbReference>
<evidence type="ECO:0000256" key="6">
    <source>
        <dbReference type="ARBA" id="ARBA00022989"/>
    </source>
</evidence>
<evidence type="ECO:0000256" key="2">
    <source>
        <dbReference type="ARBA" id="ARBA00022448"/>
    </source>
</evidence>
<evidence type="ECO:0000256" key="10">
    <source>
        <dbReference type="ARBA" id="ARBA00023180"/>
    </source>
</evidence>
<evidence type="ECO:0000256" key="8">
    <source>
        <dbReference type="ARBA" id="ARBA00023065"/>
    </source>
</evidence>
<keyword evidence="2" id="KW-0813">Transport</keyword>
<name>A0A7I8VIK9_9ANNE</name>
<dbReference type="PRINTS" id="PR01415">
    <property type="entry name" value="ANKYRIN"/>
</dbReference>
<evidence type="ECO:0000256" key="12">
    <source>
        <dbReference type="PROSITE-ProRule" id="PRU00023"/>
    </source>
</evidence>
<sequence>MSERRKVRFYSVQYEEDRKRKKSGVRRTVSEAFEMVTRKSIASGFSNGHKRGHSLKATTLAISSFSTRKRLRSKRLLSKHMGSSVNLLDAKNYNPYQAAREGLVEILRQKFETDYSFRVNDLDEDGLSILHHATRYNQDEVVVFLCSIGGIQVDVRSAGEEQTPLHIGALYQSEKAVACLLQAGADKNAKDNKSRTALHYAARRGHVTLVKMLTSLPDCYVDWPDIDNTTPLHMASVNGNAELVDVLISRGANLMATDCNNMTPIMLAAADGHNGVLQKIFDYAENMNKVCEELVNHKDIEGATALHLAIQNQQYETIKFLLDKGANVMERKENGVTALHLASAQGLTAVVSLILDYYAIIDCVDLEDCTPLHRASQYNHVKTLEVLLQRGASANRKDRDGLLPIHLAAWKGQVDAVKFLLERTDHENIYEIDVFDKTALHWAVENGQYECAVILIKYGRTRLIQMKDYSDMSALHYAAKKGNLDILKLMLSNNAEVGAKDRDERASLHYAAKYGHYECVKALLDKSGQETNDSDVDGRTPLHLACLSGHNKILSLLLSHGADLSNRDDHYCTPLMLASATGHTSTIQLLLLNHADVLANDRLKNTSLHYACANGHVQIVLALLDARADVTVRNSQNQTPLDISIENFQQEVAITMLKHRCWRECMEMKDEVGMSPLEKLIIKLPEAAKILLDNTSQKSNLDDSDPSLTVLYDFRYLDPGPDELNQANQRYYALKTMATYRREKLLSHPICQANMAYKWNSFGRKMCAMNVLFYIVYLTVLYLHAKGNLQARNGTDCYPNITSDTFYLTAKQDFLISTRITQALLFILVIISCCREMLTIYQQKLASLVIVDNWCAIAVIISTILFTIHNKSPCEYYRRSGWITIFFVWLNLTLYLRRVPYIGIYIIMFLQVLASLMKAVLMFLFFLLAFSMCFHVIIEKDHSEINPFRDMITTLYQVFIMTLGEIDFQDDFLKKFKKFQPFDTDVYFLLAIFLFIMPVVLMNLLIGIAVGDIGQIQANAHVQRLSMQVDLLGYTENMLPGFLQRRVYKRQLQVQPNKSSLSFLERLGNFLSGKDNSKIKVASPEGEEIDFNIQNQITRQTRSIRKLEEEVATVNKQLKEIVEHFDKDKTLISYRGDYDGTSPPRRILSSQTLSPTAIARRKFFMEGGMIPHS</sequence>
<evidence type="ECO:0000256" key="5">
    <source>
        <dbReference type="ARBA" id="ARBA00022737"/>
    </source>
</evidence>
<evidence type="ECO:0000313" key="16">
    <source>
        <dbReference type="EMBL" id="CAD5116119.1"/>
    </source>
</evidence>
<dbReference type="Pfam" id="PF12796">
    <property type="entry name" value="Ank_2"/>
    <property type="match status" value="4"/>
</dbReference>
<feature type="coiled-coil region" evidence="13">
    <location>
        <begin position="1097"/>
        <end position="1124"/>
    </location>
</feature>
<dbReference type="GO" id="GO:0005216">
    <property type="term" value="F:monoatomic ion channel activity"/>
    <property type="evidence" value="ECO:0007669"/>
    <property type="project" value="InterPro"/>
</dbReference>
<protein>
    <submittedName>
        <fullName evidence="16">DgyrCDS5044</fullName>
    </submittedName>
</protein>
<feature type="transmembrane region" description="Helical" evidence="14">
    <location>
        <begin position="845"/>
        <end position="868"/>
    </location>
</feature>
<gene>
    <name evidence="16" type="ORF">DGYR_LOCUS4773</name>
</gene>
<feature type="repeat" description="ANK" evidence="12">
    <location>
        <begin position="193"/>
        <end position="213"/>
    </location>
</feature>
<organism evidence="16 17">
    <name type="scientific">Dimorphilus gyrociliatus</name>
    <dbReference type="NCBI Taxonomy" id="2664684"/>
    <lineage>
        <taxon>Eukaryota</taxon>
        <taxon>Metazoa</taxon>
        <taxon>Spiralia</taxon>
        <taxon>Lophotrochozoa</taxon>
        <taxon>Annelida</taxon>
        <taxon>Polychaeta</taxon>
        <taxon>Polychaeta incertae sedis</taxon>
        <taxon>Dinophilidae</taxon>
        <taxon>Dimorphilus</taxon>
    </lineage>
</organism>
<feature type="repeat" description="ANK" evidence="12">
    <location>
        <begin position="570"/>
        <end position="602"/>
    </location>
</feature>
<keyword evidence="5" id="KW-0677">Repeat</keyword>
<dbReference type="Pfam" id="PF00520">
    <property type="entry name" value="Ion_trans"/>
    <property type="match status" value="1"/>
</dbReference>
<feature type="repeat" description="ANK" evidence="12">
    <location>
        <begin position="301"/>
        <end position="333"/>
    </location>
</feature>
<keyword evidence="11" id="KW-0407">Ion channel</keyword>
<feature type="transmembrane region" description="Helical" evidence="14">
    <location>
        <begin position="767"/>
        <end position="785"/>
    </location>
</feature>
<keyword evidence="4 14" id="KW-0812">Transmembrane</keyword>
<evidence type="ECO:0000256" key="1">
    <source>
        <dbReference type="ARBA" id="ARBA00004141"/>
    </source>
</evidence>
<keyword evidence="9 14" id="KW-0472">Membrane</keyword>
<feature type="repeat" description="ANK" evidence="12">
    <location>
        <begin position="334"/>
        <end position="366"/>
    </location>
</feature>
<proteinExistence type="predicted"/>
<dbReference type="OrthoDB" id="1661883at2759"/>
<dbReference type="PROSITE" id="PS50297">
    <property type="entry name" value="ANK_REP_REGION"/>
    <property type="match status" value="10"/>
</dbReference>
<evidence type="ECO:0000256" key="4">
    <source>
        <dbReference type="ARBA" id="ARBA00022692"/>
    </source>
</evidence>
<comment type="subcellular location">
    <subcellularLocation>
        <location evidence="1">Membrane</location>
        <topology evidence="1">Multi-pass membrane protein</topology>
    </subcellularLocation>
</comment>
<dbReference type="Gene3D" id="1.25.40.20">
    <property type="entry name" value="Ankyrin repeat-containing domain"/>
    <property type="match status" value="6"/>
</dbReference>
<feature type="repeat" description="ANK" evidence="12">
    <location>
        <begin position="400"/>
        <end position="432"/>
    </location>
</feature>
<keyword evidence="3" id="KW-0716">Sensory transduction</keyword>
<dbReference type="InterPro" id="IPR005821">
    <property type="entry name" value="Ion_trans_dom"/>
</dbReference>
<evidence type="ECO:0000256" key="11">
    <source>
        <dbReference type="ARBA" id="ARBA00023303"/>
    </source>
</evidence>
<evidence type="ECO:0000313" key="17">
    <source>
        <dbReference type="Proteomes" id="UP000549394"/>
    </source>
</evidence>
<feature type="repeat" description="ANK" evidence="12">
    <location>
        <begin position="470"/>
        <end position="502"/>
    </location>
</feature>
<feature type="transmembrane region" description="Helical" evidence="14">
    <location>
        <begin position="880"/>
        <end position="896"/>
    </location>
</feature>
<evidence type="ECO:0000256" key="9">
    <source>
        <dbReference type="ARBA" id="ARBA00023136"/>
    </source>
</evidence>
<feature type="transmembrane region" description="Helical" evidence="14">
    <location>
        <begin position="986"/>
        <end position="1010"/>
    </location>
</feature>
<dbReference type="SMART" id="SM00248">
    <property type="entry name" value="ANK"/>
    <property type="match status" value="16"/>
</dbReference>
<keyword evidence="7 12" id="KW-0040">ANK repeat</keyword>
<feature type="repeat" description="ANK" evidence="12">
    <location>
        <begin position="603"/>
        <end position="635"/>
    </location>
</feature>
<keyword evidence="10" id="KW-0325">Glycoprotein</keyword>
<dbReference type="PANTHER" id="PTHR47143">
    <property type="entry name" value="TRANSIENT RECEPTOR POTENTIAL CATION CHANNEL PROTEIN PAINLESS"/>
    <property type="match status" value="1"/>
</dbReference>
<dbReference type="Pfam" id="PF00023">
    <property type="entry name" value="Ank"/>
    <property type="match status" value="2"/>
</dbReference>
<feature type="repeat" description="ANK" evidence="12">
    <location>
        <begin position="537"/>
        <end position="569"/>
    </location>
</feature>
<dbReference type="SUPFAM" id="SSF48403">
    <property type="entry name" value="Ankyrin repeat"/>
    <property type="match status" value="2"/>
</dbReference>
<accession>A0A7I8VIK9</accession>
<feature type="transmembrane region" description="Helical" evidence="14">
    <location>
        <begin position="908"/>
        <end position="938"/>
    </location>
</feature>
<dbReference type="GO" id="GO:1902495">
    <property type="term" value="C:transmembrane transporter complex"/>
    <property type="evidence" value="ECO:0007669"/>
    <property type="project" value="TreeGrafter"/>
</dbReference>
<keyword evidence="13" id="KW-0175">Coiled coil</keyword>